<evidence type="ECO:0000256" key="2">
    <source>
        <dbReference type="ARBA" id="ARBA00022771"/>
    </source>
</evidence>
<dbReference type="PROSITE" id="PS50089">
    <property type="entry name" value="ZF_RING_2"/>
    <property type="match status" value="1"/>
</dbReference>
<evidence type="ECO:0000259" key="6">
    <source>
        <dbReference type="PROSITE" id="PS50089"/>
    </source>
</evidence>
<dbReference type="SUPFAM" id="SSF57850">
    <property type="entry name" value="RING/U-box"/>
    <property type="match status" value="1"/>
</dbReference>
<keyword evidence="2 4" id="KW-0863">Zinc-finger</keyword>
<dbReference type="Gene3D" id="3.30.40.10">
    <property type="entry name" value="Zinc/RING finger domain, C3HC4 (zinc finger)"/>
    <property type="match status" value="1"/>
</dbReference>
<dbReference type="STRING" id="486041.B0CU17"/>
<accession>B0CU17</accession>
<dbReference type="RefSeq" id="XP_001875151.1">
    <property type="nucleotide sequence ID" value="XM_001875116.1"/>
</dbReference>
<evidence type="ECO:0000256" key="1">
    <source>
        <dbReference type="ARBA" id="ARBA00022723"/>
    </source>
</evidence>
<proteinExistence type="predicted"/>
<dbReference type="Pfam" id="PF13445">
    <property type="entry name" value="zf-RING_UBOX"/>
    <property type="match status" value="1"/>
</dbReference>
<dbReference type="Proteomes" id="UP000001194">
    <property type="component" value="Unassembled WGS sequence"/>
</dbReference>
<evidence type="ECO:0000256" key="5">
    <source>
        <dbReference type="SAM" id="MobiDB-lite"/>
    </source>
</evidence>
<evidence type="ECO:0000256" key="4">
    <source>
        <dbReference type="PROSITE-ProRule" id="PRU00175"/>
    </source>
</evidence>
<dbReference type="KEGG" id="lbc:LACBIDRAFT_321755"/>
<dbReference type="HOGENOM" id="CLU_552151_0_0_1"/>
<keyword evidence="1" id="KW-0479">Metal-binding</keyword>
<keyword evidence="3" id="KW-0862">Zinc</keyword>
<keyword evidence="8" id="KW-1185">Reference proteome</keyword>
<dbReference type="EMBL" id="DS547092">
    <property type="protein sequence ID" value="EDR14592.1"/>
    <property type="molecule type" value="Genomic_DNA"/>
</dbReference>
<sequence>MTYAVFDIQGQWSYANPIHRAVPRKYLPTAGTWVVLPGISMDTGQVCEANNKRMLYWGNCGEIVFRNMTFKKHQNITSDVHILWISYSAIWLFGKRFLSDEGVKPTELQDRARKLDRQRLEILGFSFSAHPQSQKASRGLSQDLDNGSLESGVWLTTATTSKHQFKMDPTTRRSSRLRNRQGKETQPSASVGAEDSHRNKRQKTIIIPRNTSRGCNRDDIGLDIVRNPPTASNSLPDLRRSQRISPSELIRRENAVFRKENELERESHDIHDRMISLSKREYEASLMMSQLAERDARATLSQLEEHFTCALCYDIFATPYSLNPALCGHTFCAMCILKWFFSRLHQGCGGWHESVDCPICRSLLTITPDHIPRLSITFPFVPNRTVAAVVESMVEKLSQVPSNSTIQPKLEDHEDVWVFGSKRRRRGECKKNGLKEETDNVVSLNVMDWREGGHLRGEWLKKDRDGKREMTQLYKSWPTLRSQDFIELKRKLGV</sequence>
<dbReference type="SMART" id="SM00184">
    <property type="entry name" value="RING"/>
    <property type="match status" value="1"/>
</dbReference>
<protein>
    <submittedName>
        <fullName evidence="7">Predicted protein</fullName>
    </submittedName>
</protein>
<dbReference type="InParanoid" id="B0CU17"/>
<gene>
    <name evidence="7" type="ORF">LACBIDRAFT_321755</name>
</gene>
<feature type="domain" description="RING-type" evidence="6">
    <location>
        <begin position="309"/>
        <end position="361"/>
    </location>
</feature>
<dbReference type="AlphaFoldDB" id="B0CU17"/>
<evidence type="ECO:0000313" key="7">
    <source>
        <dbReference type="EMBL" id="EDR14592.1"/>
    </source>
</evidence>
<dbReference type="GO" id="GO:0008270">
    <property type="term" value="F:zinc ion binding"/>
    <property type="evidence" value="ECO:0007669"/>
    <property type="project" value="UniProtKB-KW"/>
</dbReference>
<dbReference type="InterPro" id="IPR017907">
    <property type="entry name" value="Znf_RING_CS"/>
</dbReference>
<dbReference type="InterPro" id="IPR013083">
    <property type="entry name" value="Znf_RING/FYVE/PHD"/>
</dbReference>
<feature type="region of interest" description="Disordered" evidence="5">
    <location>
        <begin position="160"/>
        <end position="237"/>
    </location>
</feature>
<organism evidence="8">
    <name type="scientific">Laccaria bicolor (strain S238N-H82 / ATCC MYA-4686)</name>
    <name type="common">Bicoloured deceiver</name>
    <name type="synonym">Laccaria laccata var. bicolor</name>
    <dbReference type="NCBI Taxonomy" id="486041"/>
    <lineage>
        <taxon>Eukaryota</taxon>
        <taxon>Fungi</taxon>
        <taxon>Dikarya</taxon>
        <taxon>Basidiomycota</taxon>
        <taxon>Agaricomycotina</taxon>
        <taxon>Agaricomycetes</taxon>
        <taxon>Agaricomycetidae</taxon>
        <taxon>Agaricales</taxon>
        <taxon>Agaricineae</taxon>
        <taxon>Hydnangiaceae</taxon>
        <taxon>Laccaria</taxon>
    </lineage>
</organism>
<name>B0CU17_LACBS</name>
<evidence type="ECO:0000313" key="8">
    <source>
        <dbReference type="Proteomes" id="UP000001194"/>
    </source>
</evidence>
<dbReference type="GeneID" id="6070763"/>
<evidence type="ECO:0000256" key="3">
    <source>
        <dbReference type="ARBA" id="ARBA00022833"/>
    </source>
</evidence>
<dbReference type="OrthoDB" id="6105938at2759"/>
<reference evidence="7 8" key="1">
    <citation type="journal article" date="2008" name="Nature">
        <title>The genome of Laccaria bicolor provides insights into mycorrhizal symbiosis.</title>
        <authorList>
            <person name="Martin F."/>
            <person name="Aerts A."/>
            <person name="Ahren D."/>
            <person name="Brun A."/>
            <person name="Danchin E.G.J."/>
            <person name="Duchaussoy F."/>
            <person name="Gibon J."/>
            <person name="Kohler A."/>
            <person name="Lindquist E."/>
            <person name="Pereda V."/>
            <person name="Salamov A."/>
            <person name="Shapiro H.J."/>
            <person name="Wuyts J."/>
            <person name="Blaudez D."/>
            <person name="Buee M."/>
            <person name="Brokstein P."/>
            <person name="Canbaeck B."/>
            <person name="Cohen D."/>
            <person name="Courty P.E."/>
            <person name="Coutinho P.M."/>
            <person name="Delaruelle C."/>
            <person name="Detter J.C."/>
            <person name="Deveau A."/>
            <person name="DiFazio S."/>
            <person name="Duplessis S."/>
            <person name="Fraissinet-Tachet L."/>
            <person name="Lucic E."/>
            <person name="Frey-Klett P."/>
            <person name="Fourrey C."/>
            <person name="Feussner I."/>
            <person name="Gay G."/>
            <person name="Grimwood J."/>
            <person name="Hoegger P.J."/>
            <person name="Jain P."/>
            <person name="Kilaru S."/>
            <person name="Labbe J."/>
            <person name="Lin Y.C."/>
            <person name="Legue V."/>
            <person name="Le Tacon F."/>
            <person name="Marmeisse R."/>
            <person name="Melayah D."/>
            <person name="Montanini B."/>
            <person name="Muratet M."/>
            <person name="Nehls U."/>
            <person name="Niculita-Hirzel H."/>
            <person name="Oudot-Le Secq M.P."/>
            <person name="Peter M."/>
            <person name="Quesneville H."/>
            <person name="Rajashekar B."/>
            <person name="Reich M."/>
            <person name="Rouhier N."/>
            <person name="Schmutz J."/>
            <person name="Yin T."/>
            <person name="Chalot M."/>
            <person name="Henrissat B."/>
            <person name="Kuees U."/>
            <person name="Lucas S."/>
            <person name="Van de Peer Y."/>
            <person name="Podila G.K."/>
            <person name="Polle A."/>
            <person name="Pukkila P.J."/>
            <person name="Richardson P.M."/>
            <person name="Rouze P."/>
            <person name="Sanders I.R."/>
            <person name="Stajich J.E."/>
            <person name="Tunlid A."/>
            <person name="Tuskan G."/>
            <person name="Grigoriev I.V."/>
        </authorList>
    </citation>
    <scope>NUCLEOTIDE SEQUENCE [LARGE SCALE GENOMIC DNA]</scope>
    <source>
        <strain evidence="8">S238N-H82 / ATCC MYA-4686</strain>
    </source>
</reference>
<dbReference type="InterPro" id="IPR001841">
    <property type="entry name" value="Znf_RING"/>
</dbReference>
<dbReference type="InterPro" id="IPR027370">
    <property type="entry name" value="Znf-RING_euk"/>
</dbReference>
<dbReference type="PROSITE" id="PS00518">
    <property type="entry name" value="ZF_RING_1"/>
    <property type="match status" value="1"/>
</dbReference>